<dbReference type="Proteomes" id="UP000182715">
    <property type="component" value="Unassembled WGS sequence"/>
</dbReference>
<proteinExistence type="predicted"/>
<accession>A0A0H5Q916</accession>
<sequence length="275" mass="30855">VRQCGIGARQLQQAQLQAVTERHRRLFDRPPPAPISQQTCSFARKARVHTHTDAQLMIEVIHFFGAETRRQFACADVGRFLHDAAHIQRGVNMGIAHGRRSDFIRLRIQPFVQIGFARIQCLRNHKRFDCRTGFDHIGYGTVAPLFAVCPAGPVGIVGGRIGQGEDFPRAGIQNHHRSGFCLMVFDRLVQLFIGQGLNPLIEGKDDVFAVFRGFIARGVQAVHNIALPVPQNDFRAVFAMQAVFKRKFQTFLTFAVNIGKSDDVCKQVAHRVMAF</sequence>
<evidence type="ECO:0000313" key="2">
    <source>
        <dbReference type="Proteomes" id="UP000182715"/>
    </source>
</evidence>
<feature type="non-terminal residue" evidence="1">
    <location>
        <position position="1"/>
    </location>
</feature>
<reference evidence="1 2" key="1">
    <citation type="submission" date="2014-11" db="EMBL/GenBank/DDBJ databases">
        <authorList>
            <person name="Diene M.Seydina."/>
        </authorList>
    </citation>
    <scope>NUCLEOTIDE SEQUENCE [LARGE SCALE GENOMIC DNA]</scope>
    <source>
        <strain evidence="1 2">Neisseria meningitidis CHUV</strain>
    </source>
</reference>
<organism evidence="1 2">
    <name type="scientific">Neisseria meningitidis serogroup B</name>
    <dbReference type="NCBI Taxonomy" id="491"/>
    <lineage>
        <taxon>Bacteria</taxon>
        <taxon>Pseudomonadati</taxon>
        <taxon>Pseudomonadota</taxon>
        <taxon>Betaproteobacteria</taxon>
        <taxon>Neisseriales</taxon>
        <taxon>Neisseriaceae</taxon>
        <taxon>Neisseria</taxon>
    </lineage>
</organism>
<dbReference type="EMBL" id="CVTF01000078">
    <property type="protein sequence ID" value="CRY98423.1"/>
    <property type="molecule type" value="Genomic_DNA"/>
</dbReference>
<name>A0A0H5Q916_NEIMI</name>
<evidence type="ECO:0000313" key="1">
    <source>
        <dbReference type="EMBL" id="CRY98423.1"/>
    </source>
</evidence>
<dbReference type="AlphaFoldDB" id="A0A0H5Q916"/>
<protein>
    <submittedName>
        <fullName evidence="1">Uncharacterized protein</fullName>
    </submittedName>
</protein>